<comment type="similarity">
    <text evidence="2">Belongs to the TAF7 family.</text>
</comment>
<reference evidence="8" key="1">
    <citation type="submission" date="2020-05" db="EMBL/GenBank/DDBJ databases">
        <title>Phylogenomic resolution of chytrid fungi.</title>
        <authorList>
            <person name="Stajich J.E."/>
            <person name="Amses K."/>
            <person name="Simmons R."/>
            <person name="Seto K."/>
            <person name="Myers J."/>
            <person name="Bonds A."/>
            <person name="Quandt C.A."/>
            <person name="Barry K."/>
            <person name="Liu P."/>
            <person name="Grigoriev I."/>
            <person name="Longcore J.E."/>
            <person name="James T.Y."/>
        </authorList>
    </citation>
    <scope>NUCLEOTIDE SEQUENCE</scope>
    <source>
        <strain evidence="8">PLAUS21</strain>
    </source>
</reference>
<dbReference type="GO" id="GO:0005669">
    <property type="term" value="C:transcription factor TFIID complex"/>
    <property type="evidence" value="ECO:0007669"/>
    <property type="project" value="InterPro"/>
</dbReference>
<dbReference type="GO" id="GO:0016251">
    <property type="term" value="F:RNA polymerase II general transcription initiation factor activity"/>
    <property type="evidence" value="ECO:0007669"/>
    <property type="project" value="TreeGrafter"/>
</dbReference>
<dbReference type="PANTHER" id="PTHR12228:SF0">
    <property type="entry name" value="TATA-BOX BINDING PROTEIN ASSOCIATED FACTOR 7"/>
    <property type="match status" value="1"/>
</dbReference>
<accession>A0AAD5Y2E2</accession>
<dbReference type="Proteomes" id="UP001210925">
    <property type="component" value="Unassembled WGS sequence"/>
</dbReference>
<dbReference type="InterPro" id="IPR006751">
    <property type="entry name" value="TAFII55_prot_cons_reg"/>
</dbReference>
<evidence type="ECO:0000256" key="4">
    <source>
        <dbReference type="ARBA" id="ARBA00023163"/>
    </source>
</evidence>
<feature type="domain" description="TAFII55 protein conserved region" evidence="7">
    <location>
        <begin position="10"/>
        <end position="148"/>
    </location>
</feature>
<dbReference type="GO" id="GO:0051123">
    <property type="term" value="P:RNA polymerase II preinitiation complex assembly"/>
    <property type="evidence" value="ECO:0007669"/>
    <property type="project" value="TreeGrafter"/>
</dbReference>
<name>A0AAD5Y2E2_9FUNG</name>
<keyword evidence="5" id="KW-0539">Nucleus</keyword>
<comment type="subcellular location">
    <subcellularLocation>
        <location evidence="1">Nucleus</location>
    </subcellularLocation>
</comment>
<gene>
    <name evidence="8" type="ORF">HK103_002936</name>
</gene>
<feature type="region of interest" description="Disordered" evidence="6">
    <location>
        <begin position="151"/>
        <end position="178"/>
    </location>
</feature>
<evidence type="ECO:0000256" key="2">
    <source>
        <dbReference type="ARBA" id="ARBA00009368"/>
    </source>
</evidence>
<keyword evidence="9" id="KW-1185">Reference proteome</keyword>
<feature type="region of interest" description="Disordered" evidence="6">
    <location>
        <begin position="195"/>
        <end position="237"/>
    </location>
</feature>
<organism evidence="8 9">
    <name type="scientific">Boothiomyces macroporosus</name>
    <dbReference type="NCBI Taxonomy" id="261099"/>
    <lineage>
        <taxon>Eukaryota</taxon>
        <taxon>Fungi</taxon>
        <taxon>Fungi incertae sedis</taxon>
        <taxon>Chytridiomycota</taxon>
        <taxon>Chytridiomycota incertae sedis</taxon>
        <taxon>Chytridiomycetes</taxon>
        <taxon>Rhizophydiales</taxon>
        <taxon>Terramycetaceae</taxon>
        <taxon>Boothiomyces</taxon>
    </lineage>
</organism>
<proteinExistence type="inferred from homology"/>
<dbReference type="AlphaFoldDB" id="A0AAD5Y2E2"/>
<protein>
    <recommendedName>
        <fullName evidence="7">TAFII55 protein conserved region domain-containing protein</fullName>
    </recommendedName>
</protein>
<dbReference type="InterPro" id="IPR037817">
    <property type="entry name" value="TAF7"/>
</dbReference>
<keyword evidence="4" id="KW-0804">Transcription</keyword>
<evidence type="ECO:0000256" key="6">
    <source>
        <dbReference type="SAM" id="MobiDB-lite"/>
    </source>
</evidence>
<sequence>MDEALTEAPIEEHFVIRFPPGLANALRDPIRNRNVPVDLEIKQDARSGKLTFKNKTYNTTLVDLPCITESLKTIDNKQFYKIADVSQMLIVHEGRYSGPKDYAWPDGLTTPLKDVRNRRFRKRMSKKVIEDVEAEVERLLTADLEAEDVRYEVHERKEQDEDEDEELSGQMGESDGEDDDLDLAAAIDEALDKDEVEANAQDAPDESEEEEEESGEESEEPEEEQDVDENNELKNQMNTLKHEIQALEAKLAEKNQLAQNQVNEIMKERFKGIVNKLSMELVLKREQLEKLEVEIRNEEEDQ</sequence>
<evidence type="ECO:0000313" key="8">
    <source>
        <dbReference type="EMBL" id="KAJ3250996.1"/>
    </source>
</evidence>
<comment type="caution">
    <text evidence="8">The sequence shown here is derived from an EMBL/GenBank/DDBJ whole genome shotgun (WGS) entry which is preliminary data.</text>
</comment>
<dbReference type="Pfam" id="PF04658">
    <property type="entry name" value="TAFII55_N"/>
    <property type="match status" value="1"/>
</dbReference>
<dbReference type="PANTHER" id="PTHR12228">
    <property type="entry name" value="TRANSCRIPTION INITIATION FACTOR TFIID 55 KD SUBUNIT-RELATED"/>
    <property type="match status" value="1"/>
</dbReference>
<evidence type="ECO:0000313" key="9">
    <source>
        <dbReference type="Proteomes" id="UP001210925"/>
    </source>
</evidence>
<keyword evidence="3" id="KW-0805">Transcription regulation</keyword>
<dbReference type="EMBL" id="JADGKB010000209">
    <property type="protein sequence ID" value="KAJ3250996.1"/>
    <property type="molecule type" value="Genomic_DNA"/>
</dbReference>
<feature type="compositionally biased region" description="Acidic residues" evidence="6">
    <location>
        <begin position="195"/>
        <end position="230"/>
    </location>
</feature>
<evidence type="ECO:0000259" key="7">
    <source>
        <dbReference type="SMART" id="SM01370"/>
    </source>
</evidence>
<evidence type="ECO:0000256" key="5">
    <source>
        <dbReference type="ARBA" id="ARBA00023242"/>
    </source>
</evidence>
<evidence type="ECO:0000256" key="1">
    <source>
        <dbReference type="ARBA" id="ARBA00004123"/>
    </source>
</evidence>
<dbReference type="SMART" id="SM01370">
    <property type="entry name" value="TAFII55_N"/>
    <property type="match status" value="1"/>
</dbReference>
<evidence type="ECO:0000256" key="3">
    <source>
        <dbReference type="ARBA" id="ARBA00023015"/>
    </source>
</evidence>
<dbReference type="CDD" id="cd08047">
    <property type="entry name" value="TAF7"/>
    <property type="match status" value="1"/>
</dbReference>